<dbReference type="HOGENOM" id="CLU_2623040_0_0_1"/>
<protein>
    <submittedName>
        <fullName evidence="1">Uncharacterized protein</fullName>
    </submittedName>
</protein>
<dbReference type="Proteomes" id="UP000016932">
    <property type="component" value="Unassembled WGS sequence"/>
</dbReference>
<organism evidence="1 2">
    <name type="scientific">Pseudocercospora fijiensis (strain CIRAD86)</name>
    <name type="common">Black leaf streak disease fungus</name>
    <name type="synonym">Mycosphaerella fijiensis</name>
    <dbReference type="NCBI Taxonomy" id="383855"/>
    <lineage>
        <taxon>Eukaryota</taxon>
        <taxon>Fungi</taxon>
        <taxon>Dikarya</taxon>
        <taxon>Ascomycota</taxon>
        <taxon>Pezizomycotina</taxon>
        <taxon>Dothideomycetes</taxon>
        <taxon>Dothideomycetidae</taxon>
        <taxon>Mycosphaerellales</taxon>
        <taxon>Mycosphaerellaceae</taxon>
        <taxon>Pseudocercospora</taxon>
    </lineage>
</organism>
<gene>
    <name evidence="1" type="ORF">MYCFIDRAFT_169801</name>
</gene>
<proteinExistence type="predicted"/>
<reference evidence="1 2" key="1">
    <citation type="journal article" date="2012" name="PLoS Pathog.">
        <title>Diverse lifestyles and strategies of plant pathogenesis encoded in the genomes of eighteen Dothideomycetes fungi.</title>
        <authorList>
            <person name="Ohm R.A."/>
            <person name="Feau N."/>
            <person name="Henrissat B."/>
            <person name="Schoch C.L."/>
            <person name="Horwitz B.A."/>
            <person name="Barry K.W."/>
            <person name="Condon B.J."/>
            <person name="Copeland A.C."/>
            <person name="Dhillon B."/>
            <person name="Glaser F."/>
            <person name="Hesse C.N."/>
            <person name="Kosti I."/>
            <person name="LaButti K."/>
            <person name="Lindquist E.A."/>
            <person name="Lucas S."/>
            <person name="Salamov A.A."/>
            <person name="Bradshaw R.E."/>
            <person name="Ciuffetti L."/>
            <person name="Hamelin R.C."/>
            <person name="Kema G.H.J."/>
            <person name="Lawrence C."/>
            <person name="Scott J.A."/>
            <person name="Spatafora J.W."/>
            <person name="Turgeon B.G."/>
            <person name="de Wit P.J.G.M."/>
            <person name="Zhong S."/>
            <person name="Goodwin S.B."/>
            <person name="Grigoriev I.V."/>
        </authorList>
    </citation>
    <scope>NUCLEOTIDE SEQUENCE [LARGE SCALE GENOMIC DNA]</scope>
    <source>
        <strain evidence="1 2">CIRAD86</strain>
    </source>
</reference>
<dbReference type="RefSeq" id="XP_007921281.1">
    <property type="nucleotide sequence ID" value="XM_007923090.1"/>
</dbReference>
<dbReference type="EMBL" id="KB446555">
    <property type="protein sequence ID" value="EME88107.1"/>
    <property type="molecule type" value="Genomic_DNA"/>
</dbReference>
<name>N1QAS0_PSEFD</name>
<dbReference type="VEuPathDB" id="FungiDB:MYCFIDRAFT_169801"/>
<dbReference type="GeneID" id="19332410"/>
<accession>N1QAS0</accession>
<evidence type="ECO:0000313" key="2">
    <source>
        <dbReference type="Proteomes" id="UP000016932"/>
    </source>
</evidence>
<dbReference type="AlphaFoldDB" id="N1QAS0"/>
<dbReference type="KEGG" id="pfj:MYCFIDRAFT_169801"/>
<keyword evidence="2" id="KW-1185">Reference proteome</keyword>
<sequence>MAQAPAEERVLTRTPHKTLTWTKSNIGFRYAGRPPAHSYHNKSAIYVRANAVQETWVSLYIITEQSMLETGNTFFPPS</sequence>
<evidence type="ECO:0000313" key="1">
    <source>
        <dbReference type="EMBL" id="EME88107.1"/>
    </source>
</evidence>